<reference evidence="2" key="1">
    <citation type="submission" date="2015-06" db="EMBL/GenBank/DDBJ databases">
        <title>Expansion of signal transduction pathways in fungi by whole-genome duplication.</title>
        <authorList>
            <consortium name="DOE Joint Genome Institute"/>
            <person name="Corrochano L.M."/>
            <person name="Kuo A."/>
            <person name="Marcet-Houben M."/>
            <person name="Polaino S."/>
            <person name="Salamov A."/>
            <person name="Villalobos J.M."/>
            <person name="Alvarez M.I."/>
            <person name="Avalos J."/>
            <person name="Benito E.P."/>
            <person name="Benoit I."/>
            <person name="Burger G."/>
            <person name="Camino L.P."/>
            <person name="Canovas D."/>
            <person name="Cerda-Olmedo E."/>
            <person name="Cheng J.-F."/>
            <person name="Dominguez A."/>
            <person name="Elias M."/>
            <person name="Eslava A.P."/>
            <person name="Glaser F."/>
            <person name="Grimwood J."/>
            <person name="Gutierrez G."/>
            <person name="Heitman J."/>
            <person name="Henrissat B."/>
            <person name="Iturriaga E.A."/>
            <person name="Lang B.F."/>
            <person name="Lavin J.L."/>
            <person name="Lee S."/>
            <person name="Li W."/>
            <person name="Lindquist E."/>
            <person name="Lopez-Garcia S."/>
            <person name="Luque E.M."/>
            <person name="Marcos A.T."/>
            <person name="Martin J."/>
            <person name="McCluskey K."/>
            <person name="Medina H.R."/>
            <person name="Miralles-Duran A."/>
            <person name="Miyazaki A."/>
            <person name="Munoz-Torres E."/>
            <person name="Oguiza J.A."/>
            <person name="Ohm R."/>
            <person name="Olmedo M."/>
            <person name="Orejas M."/>
            <person name="Ortiz-Castellanos L."/>
            <person name="Pisabarro A.G."/>
            <person name="Rodriguez-Romero J."/>
            <person name="Ruiz-Herrera J."/>
            <person name="Ruiz-Vazquez R."/>
            <person name="Sanz C."/>
            <person name="Schackwitz W."/>
            <person name="Schmutz J."/>
            <person name="Shahriari M."/>
            <person name="Shelest E."/>
            <person name="Silva-Franco F."/>
            <person name="Soanes D."/>
            <person name="Syed K."/>
            <person name="Tagua V.G."/>
            <person name="Talbot N.J."/>
            <person name="Thon M."/>
            <person name="De vries R.P."/>
            <person name="Wiebenga A."/>
            <person name="Yadav J.S."/>
            <person name="Braun E.L."/>
            <person name="Baker S."/>
            <person name="Garre V."/>
            <person name="Horwitz B."/>
            <person name="Torres-Martinez S."/>
            <person name="Idnurm A."/>
            <person name="Herrera-Estrella A."/>
            <person name="Gabaldon T."/>
            <person name="Grigoriev I.V."/>
        </authorList>
    </citation>
    <scope>NUCLEOTIDE SEQUENCE [LARGE SCALE GENOMIC DNA]</scope>
    <source>
        <strain evidence="2">NRRL 1555(-)</strain>
    </source>
</reference>
<gene>
    <name evidence="1" type="ORF">PHYBLDRAFT_65852</name>
</gene>
<accession>A0A162U418</accession>
<dbReference type="VEuPathDB" id="FungiDB:PHYBLDRAFT_65852"/>
<keyword evidence="2" id="KW-1185">Reference proteome</keyword>
<protein>
    <submittedName>
        <fullName evidence="1">Uncharacterized protein</fullName>
    </submittedName>
</protein>
<organism evidence="1 2">
    <name type="scientific">Phycomyces blakesleeanus (strain ATCC 8743b / DSM 1359 / FGSC 10004 / NBRC 33097 / NRRL 1555)</name>
    <dbReference type="NCBI Taxonomy" id="763407"/>
    <lineage>
        <taxon>Eukaryota</taxon>
        <taxon>Fungi</taxon>
        <taxon>Fungi incertae sedis</taxon>
        <taxon>Mucoromycota</taxon>
        <taxon>Mucoromycotina</taxon>
        <taxon>Mucoromycetes</taxon>
        <taxon>Mucorales</taxon>
        <taxon>Phycomycetaceae</taxon>
        <taxon>Phycomyces</taxon>
    </lineage>
</organism>
<dbReference type="InParanoid" id="A0A162U418"/>
<proteinExistence type="predicted"/>
<evidence type="ECO:0000313" key="2">
    <source>
        <dbReference type="Proteomes" id="UP000077315"/>
    </source>
</evidence>
<dbReference type="GeneID" id="29002450"/>
<dbReference type="RefSeq" id="XP_018291292.1">
    <property type="nucleotide sequence ID" value="XM_018441544.1"/>
</dbReference>
<dbReference type="OrthoDB" id="2215011at2759"/>
<dbReference type="Proteomes" id="UP000077315">
    <property type="component" value="Unassembled WGS sequence"/>
</dbReference>
<dbReference type="AlphaFoldDB" id="A0A162U418"/>
<evidence type="ECO:0000313" key="1">
    <source>
        <dbReference type="EMBL" id="OAD73252.1"/>
    </source>
</evidence>
<dbReference type="EMBL" id="KV440981">
    <property type="protein sequence ID" value="OAD73252.1"/>
    <property type="molecule type" value="Genomic_DNA"/>
</dbReference>
<sequence>MIHLLWSLPGFIHDNRSFYVSSLSFKEKENQSLQTPGFLDSFCSSKIHDSGFGLLFYVEHPKAALKSLTDTSTLNKSMKIIWKKSCTASTKILIGPESSGHNSLIHCKDVLDPCLPTIPRKSSLLPKHICTFPVAVKSSSTTGSVSTTSAMILSRRSNNASEDWCFLHYVSEVNGNQRNQCHTPAAIQKRTPWSMLHVHVRETRANPDELRMLAAELSMIRQEKLTRPLKSRRYRDERGDDFVWGRKSSLRNVV</sequence>
<name>A0A162U418_PHYB8</name>